<dbReference type="HOGENOM" id="CLU_2997639_0_0_1"/>
<dbReference type="AlphaFoldDB" id="U9SYH2"/>
<evidence type="ECO:0000313" key="3">
    <source>
        <dbReference type="Proteomes" id="UP000018888"/>
    </source>
</evidence>
<accession>U9SYH2</accession>
<organism evidence="1">
    <name type="scientific">Rhizophagus irregularis (strain DAOM 181602 / DAOM 197198 / MUCL 43194)</name>
    <name type="common">Arbuscular mycorrhizal fungus</name>
    <name type="synonym">Glomus intraradices</name>
    <dbReference type="NCBI Taxonomy" id="747089"/>
    <lineage>
        <taxon>Eukaryota</taxon>
        <taxon>Fungi</taxon>
        <taxon>Fungi incertae sedis</taxon>
        <taxon>Mucoromycota</taxon>
        <taxon>Glomeromycotina</taxon>
        <taxon>Glomeromycetes</taxon>
        <taxon>Glomerales</taxon>
        <taxon>Glomeraceae</taxon>
        <taxon>Rhizophagus</taxon>
    </lineage>
</organism>
<sequence>MDMRNKSIFASRKEKNFSGSDMKVDLQEIIKECPNYLDEIVGEMINKTLYHSLYGDL</sequence>
<proteinExistence type="predicted"/>
<protein>
    <submittedName>
        <fullName evidence="1">Uncharacterized protein</fullName>
    </submittedName>
</protein>
<evidence type="ECO:0000313" key="2">
    <source>
        <dbReference type="EMBL" id="POG63019.1"/>
    </source>
</evidence>
<gene>
    <name evidence="2" type="ORF">GLOIN_2v1784624</name>
    <name evidence="1" type="ORF">GLOINDRAFT_7984</name>
</gene>
<dbReference type="Proteomes" id="UP000018888">
    <property type="component" value="Unassembled WGS sequence"/>
</dbReference>
<reference evidence="1" key="2">
    <citation type="submission" date="2013-07" db="EMBL/GenBank/DDBJ databases">
        <title>The genome of an arbuscular mycorrhizal fungus provides insights into the evolution of the oldest plant symbiosis.</title>
        <authorList>
            <consortium name="DOE Joint Genome Institute"/>
            <person name="Tisserant E."/>
            <person name="Malbreil M."/>
            <person name="Kuo A."/>
            <person name="Kohler A."/>
            <person name="Symeonidi A."/>
            <person name="Balestrini R."/>
            <person name="Charron P."/>
            <person name="Duensing N."/>
            <person name="Frei-dit-Frey N."/>
            <person name="Gianinazzi-Pearson V."/>
            <person name="Gilbert B."/>
            <person name="Handa Y."/>
            <person name="Hijri M."/>
            <person name="Kaul R."/>
            <person name="Kawaguchi M."/>
            <person name="Krajinski F."/>
            <person name="Lammers P."/>
            <person name="Lapierre D."/>
            <person name="Masclaux F.G."/>
            <person name="Murat C."/>
            <person name="Morin E."/>
            <person name="Ndikumana S."/>
            <person name="Pagni M."/>
            <person name="Petitpierre D."/>
            <person name="Requena N."/>
            <person name="Rosikiewicz P."/>
            <person name="Riley R."/>
            <person name="Saito K."/>
            <person name="San Clemente H."/>
            <person name="Shapiro H."/>
            <person name="van Tuinen D."/>
            <person name="Becard G."/>
            <person name="Bonfante P."/>
            <person name="Paszkowski U."/>
            <person name="Shachar-Hill Y."/>
            <person name="Young J.P."/>
            <person name="Sanders I.R."/>
            <person name="Henrissat B."/>
            <person name="Rensing S.A."/>
            <person name="Grigoriev I.V."/>
            <person name="Corradi N."/>
            <person name="Roux C."/>
            <person name="Martin F."/>
        </authorList>
    </citation>
    <scope>NUCLEOTIDE SEQUENCE</scope>
    <source>
        <strain evidence="1">DAOM 197198</strain>
    </source>
</reference>
<reference evidence="2 3" key="1">
    <citation type="journal article" date="2013" name="Proc. Natl. Acad. Sci. U.S.A.">
        <title>Genome of an arbuscular mycorrhizal fungus provides insight into the oldest plant symbiosis.</title>
        <authorList>
            <person name="Tisserant E."/>
            <person name="Malbreil M."/>
            <person name="Kuo A."/>
            <person name="Kohler A."/>
            <person name="Symeonidi A."/>
            <person name="Balestrini R."/>
            <person name="Charron P."/>
            <person name="Duensing N."/>
            <person name="Frei Dit Frey N."/>
            <person name="Gianinazzi-Pearson V."/>
            <person name="Gilbert L.B."/>
            <person name="Handa Y."/>
            <person name="Herr J.R."/>
            <person name="Hijri M."/>
            <person name="Koul R."/>
            <person name="Kawaguchi M."/>
            <person name="Krajinski F."/>
            <person name="Lammers P.J."/>
            <person name="Masclaux F.G."/>
            <person name="Murat C."/>
            <person name="Morin E."/>
            <person name="Ndikumana S."/>
            <person name="Pagni M."/>
            <person name="Petitpierre D."/>
            <person name="Requena N."/>
            <person name="Rosikiewicz P."/>
            <person name="Riley R."/>
            <person name="Saito K."/>
            <person name="San Clemente H."/>
            <person name="Shapiro H."/>
            <person name="van Tuinen D."/>
            <person name="Becard G."/>
            <person name="Bonfante P."/>
            <person name="Paszkowski U."/>
            <person name="Shachar-Hill Y.Y."/>
            <person name="Tuskan G.A."/>
            <person name="Young P.W."/>
            <person name="Sanders I.R."/>
            <person name="Henrissat B."/>
            <person name="Rensing S.A."/>
            <person name="Grigoriev I.V."/>
            <person name="Corradi N."/>
            <person name="Roux C."/>
            <person name="Martin F."/>
        </authorList>
    </citation>
    <scope>NUCLEOTIDE SEQUENCE [LARGE SCALE GENOMIC DNA]</scope>
    <source>
        <strain evidence="3">DAOM 181602 / DAOM 197198 / MUCL 43194</strain>
        <strain evidence="2">DAOM 197198</strain>
    </source>
</reference>
<dbReference type="EMBL" id="AUPC02000281">
    <property type="protein sequence ID" value="POG63019.1"/>
    <property type="molecule type" value="Genomic_DNA"/>
</dbReference>
<evidence type="ECO:0000313" key="1">
    <source>
        <dbReference type="EMBL" id="ESA00974.1"/>
    </source>
</evidence>
<reference evidence="2 3" key="3">
    <citation type="journal article" date="2018" name="New Phytol.">
        <title>High intraspecific genome diversity in the model arbuscular mycorrhizal symbiont Rhizophagus irregularis.</title>
        <authorList>
            <person name="Chen E.C.H."/>
            <person name="Morin E."/>
            <person name="Beaudet D."/>
            <person name="Noel J."/>
            <person name="Yildirir G."/>
            <person name="Ndikumana S."/>
            <person name="Charron P."/>
            <person name="St-Onge C."/>
            <person name="Giorgi J."/>
            <person name="Kruger M."/>
            <person name="Marton T."/>
            <person name="Ropars J."/>
            <person name="Grigoriev I.V."/>
            <person name="Hainaut M."/>
            <person name="Henrissat B."/>
            <person name="Roux C."/>
            <person name="Martin F."/>
            <person name="Corradi N."/>
        </authorList>
    </citation>
    <scope>NUCLEOTIDE SEQUENCE [LARGE SCALE GENOMIC DNA]</scope>
    <source>
        <strain evidence="3">DAOM 181602 / DAOM 197198 / MUCL 43194</strain>
        <strain evidence="2">DAOM 197198</strain>
    </source>
</reference>
<keyword evidence="3" id="KW-1185">Reference proteome</keyword>
<dbReference type="EMBL" id="KI296828">
    <property type="protein sequence ID" value="ESA00974.1"/>
    <property type="molecule type" value="Genomic_DNA"/>
</dbReference>
<name>U9SYH2_RHIID</name>